<organism evidence="2 3">
    <name type="scientific">Natribaculum luteum</name>
    <dbReference type="NCBI Taxonomy" id="1586232"/>
    <lineage>
        <taxon>Archaea</taxon>
        <taxon>Methanobacteriati</taxon>
        <taxon>Methanobacteriota</taxon>
        <taxon>Stenosarchaea group</taxon>
        <taxon>Halobacteria</taxon>
        <taxon>Halobacteriales</taxon>
        <taxon>Natrialbaceae</taxon>
        <taxon>Natribaculum</taxon>
    </lineage>
</organism>
<comment type="caution">
    <text evidence="2">The sequence shown here is derived from an EMBL/GenBank/DDBJ whole genome shotgun (WGS) entry which is preliminary data.</text>
</comment>
<dbReference type="EMBL" id="JBHSDJ010000082">
    <property type="protein sequence ID" value="MFC4247630.1"/>
    <property type="molecule type" value="Genomic_DNA"/>
</dbReference>
<dbReference type="RefSeq" id="WP_246972194.1">
    <property type="nucleotide sequence ID" value="NZ_CP095397.1"/>
</dbReference>
<reference evidence="2 3" key="1">
    <citation type="journal article" date="2014" name="Int. J. Syst. Evol. Microbiol.">
        <title>Complete genome sequence of Corynebacterium casei LMG S-19264T (=DSM 44701T), isolated from a smear-ripened cheese.</title>
        <authorList>
            <consortium name="US DOE Joint Genome Institute (JGI-PGF)"/>
            <person name="Walter F."/>
            <person name="Albersmeier A."/>
            <person name="Kalinowski J."/>
            <person name="Ruckert C."/>
        </authorList>
    </citation>
    <scope>NUCLEOTIDE SEQUENCE [LARGE SCALE GENOMIC DNA]</scope>
    <source>
        <strain evidence="2 3">IBRC-M 10912</strain>
    </source>
</reference>
<evidence type="ECO:0000313" key="3">
    <source>
        <dbReference type="Proteomes" id="UP001595821"/>
    </source>
</evidence>
<sequence length="85" mass="9127">MGISLGNGSNKAEIESLEAFERKKATIETIFTLAILYSGTVQIIVVSGIDPNLWLALSPVVILLVFALLLGWENLVDQVGKAISL</sequence>
<evidence type="ECO:0000256" key="1">
    <source>
        <dbReference type="SAM" id="Phobius"/>
    </source>
</evidence>
<keyword evidence="1" id="KW-0812">Transmembrane</keyword>
<feature type="transmembrane region" description="Helical" evidence="1">
    <location>
        <begin position="53"/>
        <end position="72"/>
    </location>
</feature>
<keyword evidence="1" id="KW-0472">Membrane</keyword>
<evidence type="ECO:0000313" key="2">
    <source>
        <dbReference type="EMBL" id="MFC4247630.1"/>
    </source>
</evidence>
<protein>
    <submittedName>
        <fullName evidence="2">Uncharacterized protein</fullName>
    </submittedName>
</protein>
<proteinExistence type="predicted"/>
<gene>
    <name evidence="2" type="ORF">ACFOZ7_11685</name>
</gene>
<keyword evidence="1" id="KW-1133">Transmembrane helix</keyword>
<accession>A0ABD5P019</accession>
<dbReference type="GeneID" id="71852866"/>
<dbReference type="Proteomes" id="UP001595821">
    <property type="component" value="Unassembled WGS sequence"/>
</dbReference>
<feature type="transmembrane region" description="Helical" evidence="1">
    <location>
        <begin position="30"/>
        <end position="47"/>
    </location>
</feature>
<name>A0ABD5P019_9EURY</name>
<dbReference type="AlphaFoldDB" id="A0ABD5P019"/>